<dbReference type="PRINTS" id="PR01021">
    <property type="entry name" value="OMPADOMAIN"/>
</dbReference>
<dbReference type="SUPFAM" id="SSF48452">
    <property type="entry name" value="TPR-like"/>
    <property type="match status" value="1"/>
</dbReference>
<evidence type="ECO:0000256" key="4">
    <source>
        <dbReference type="PROSITE-ProRule" id="PRU00473"/>
    </source>
</evidence>
<dbReference type="EMBL" id="JBHUOS010000014">
    <property type="protein sequence ID" value="MFD2917370.1"/>
    <property type="molecule type" value="Genomic_DNA"/>
</dbReference>
<organism evidence="6 7">
    <name type="scientific">Psychroserpens luteus</name>
    <dbReference type="NCBI Taxonomy" id="1434066"/>
    <lineage>
        <taxon>Bacteria</taxon>
        <taxon>Pseudomonadati</taxon>
        <taxon>Bacteroidota</taxon>
        <taxon>Flavobacteriia</taxon>
        <taxon>Flavobacteriales</taxon>
        <taxon>Flavobacteriaceae</taxon>
        <taxon>Psychroserpens</taxon>
    </lineage>
</organism>
<dbReference type="InterPro" id="IPR050330">
    <property type="entry name" value="Bact_OuterMem_StrucFunc"/>
</dbReference>
<dbReference type="SUPFAM" id="SSF103088">
    <property type="entry name" value="OmpA-like"/>
    <property type="match status" value="1"/>
</dbReference>
<dbReference type="CDD" id="cd07185">
    <property type="entry name" value="OmpA_C-like"/>
    <property type="match status" value="1"/>
</dbReference>
<dbReference type="Pfam" id="PF00691">
    <property type="entry name" value="OmpA"/>
    <property type="match status" value="1"/>
</dbReference>
<dbReference type="PANTHER" id="PTHR30329:SF21">
    <property type="entry name" value="LIPOPROTEIN YIAD-RELATED"/>
    <property type="match status" value="1"/>
</dbReference>
<dbReference type="Gene3D" id="3.30.1330.60">
    <property type="entry name" value="OmpA-like domain"/>
    <property type="match status" value="1"/>
</dbReference>
<sequence length="623" mass="71088">MNKYYILIYLLCVCSFGFAQKKSLKYANKLFANKAYIEAAAIYKQLDDSPESLEKLGDSYYFNFDMKKASDAYKKLFTNYKDSLSSEVYFRYANALKGIEDYDTGDQIMSEYSKLPENTPQFIEDLKSLVPYNYTINQVKSGSNVGDFGITYFEDKVVFASARNVENPKYAWNENPYLDLYQATVSEDKNLENVEPFSEEINSKTHESNATFSSDGKTMYFSRTNKKRIKIGEEKIAVVKIYRAELVDSTWANITVLPFSSDVYSTQHPVLNKDNTKLYFSSDMPGSLGSFDIFYVDIYNNIGYGNPINLGSVINTKQREQFPFITDEETLYFASNGHNGLGGLDLFMSKNKDKKFEEALNLGHTINSGMDDFGLVLKDSLEEGFLSSNRDGKDRLYAFTREPNVQTYFVEGQVRDKNSKEILPGSLVTLLNEDGSIVKQIVVGDDAMYKFETKPNTSYKIEGHRSFYIPTIEDLNTNEEGKIEFDLELEIESYDDAEEIVVTKTDGYIYIELENIYFDLDKWDIKQEAANTLDVLANLLLKYPRMEIQLGAHTDSRSSDSYNLVLSNNRAKATLNYIVSKGVNKTRLQSKGFGETLPLVNCGDNCTEVEHSINRRCEFIILK</sequence>
<evidence type="ECO:0000256" key="1">
    <source>
        <dbReference type="ARBA" id="ARBA00004442"/>
    </source>
</evidence>
<keyword evidence="3" id="KW-0998">Cell outer membrane</keyword>
<dbReference type="Gene3D" id="1.25.40.10">
    <property type="entry name" value="Tetratricopeptide repeat domain"/>
    <property type="match status" value="1"/>
</dbReference>
<evidence type="ECO:0000259" key="5">
    <source>
        <dbReference type="PROSITE" id="PS51123"/>
    </source>
</evidence>
<comment type="caution">
    <text evidence="6">The sequence shown here is derived from an EMBL/GenBank/DDBJ whole genome shotgun (WGS) entry which is preliminary data.</text>
</comment>
<keyword evidence="2 4" id="KW-0472">Membrane</keyword>
<dbReference type="InterPro" id="IPR036737">
    <property type="entry name" value="OmpA-like_sf"/>
</dbReference>
<dbReference type="InterPro" id="IPR011042">
    <property type="entry name" value="6-blade_b-propeller_TolB-like"/>
</dbReference>
<dbReference type="InterPro" id="IPR011659">
    <property type="entry name" value="WD40"/>
</dbReference>
<keyword evidence="7" id="KW-1185">Reference proteome</keyword>
<accession>A0ABW5ZWF9</accession>
<dbReference type="Proteomes" id="UP001597548">
    <property type="component" value="Unassembled WGS sequence"/>
</dbReference>
<dbReference type="PANTHER" id="PTHR30329">
    <property type="entry name" value="STATOR ELEMENT OF FLAGELLAR MOTOR COMPLEX"/>
    <property type="match status" value="1"/>
</dbReference>
<dbReference type="InterPro" id="IPR011990">
    <property type="entry name" value="TPR-like_helical_dom_sf"/>
</dbReference>
<comment type="subcellular location">
    <subcellularLocation>
        <location evidence="1">Cell outer membrane</location>
    </subcellularLocation>
</comment>
<dbReference type="InterPro" id="IPR006665">
    <property type="entry name" value="OmpA-like"/>
</dbReference>
<gene>
    <name evidence="6" type="ORF">ACFS29_17080</name>
</gene>
<protein>
    <submittedName>
        <fullName evidence="6">OmpA family protein</fullName>
    </submittedName>
</protein>
<name>A0ABW5ZWF9_9FLAO</name>
<dbReference type="SUPFAM" id="SSF82171">
    <property type="entry name" value="DPP6 N-terminal domain-like"/>
    <property type="match status" value="1"/>
</dbReference>
<dbReference type="Gene3D" id="2.120.10.30">
    <property type="entry name" value="TolB, C-terminal domain"/>
    <property type="match status" value="1"/>
</dbReference>
<evidence type="ECO:0000313" key="7">
    <source>
        <dbReference type="Proteomes" id="UP001597548"/>
    </source>
</evidence>
<evidence type="ECO:0000256" key="3">
    <source>
        <dbReference type="ARBA" id="ARBA00023237"/>
    </source>
</evidence>
<evidence type="ECO:0000313" key="6">
    <source>
        <dbReference type="EMBL" id="MFD2917370.1"/>
    </source>
</evidence>
<evidence type="ECO:0000256" key="2">
    <source>
        <dbReference type="ARBA" id="ARBA00023136"/>
    </source>
</evidence>
<dbReference type="InterPro" id="IPR006664">
    <property type="entry name" value="OMP_bac"/>
</dbReference>
<reference evidence="7" key="1">
    <citation type="journal article" date="2019" name="Int. J. Syst. Evol. Microbiol.">
        <title>The Global Catalogue of Microorganisms (GCM) 10K type strain sequencing project: providing services to taxonomists for standard genome sequencing and annotation.</title>
        <authorList>
            <consortium name="The Broad Institute Genomics Platform"/>
            <consortium name="The Broad Institute Genome Sequencing Center for Infectious Disease"/>
            <person name="Wu L."/>
            <person name="Ma J."/>
        </authorList>
    </citation>
    <scope>NUCLEOTIDE SEQUENCE [LARGE SCALE GENOMIC DNA]</scope>
    <source>
        <strain evidence="7">KCTC 32514</strain>
    </source>
</reference>
<dbReference type="RefSeq" id="WP_194508940.1">
    <property type="nucleotide sequence ID" value="NZ_JADILU010000006.1"/>
</dbReference>
<proteinExistence type="predicted"/>
<dbReference type="Pfam" id="PF07676">
    <property type="entry name" value="PD40"/>
    <property type="match status" value="1"/>
</dbReference>
<dbReference type="PROSITE" id="PS51123">
    <property type="entry name" value="OMPA_2"/>
    <property type="match status" value="1"/>
</dbReference>
<feature type="domain" description="OmpA-like" evidence="5">
    <location>
        <begin position="505"/>
        <end position="623"/>
    </location>
</feature>